<evidence type="ECO:0000313" key="3">
    <source>
        <dbReference type="Proteomes" id="UP000195947"/>
    </source>
</evidence>
<protein>
    <recommendedName>
        <fullName evidence="5">DUF3168 domain-containing protein</fullName>
    </recommendedName>
</protein>
<evidence type="ECO:0000313" key="2">
    <source>
        <dbReference type="EMBL" id="SFI18179.1"/>
    </source>
</evidence>
<proteinExistence type="predicted"/>
<evidence type="ECO:0000313" key="1">
    <source>
        <dbReference type="EMBL" id="CZR03548.1"/>
    </source>
</evidence>
<sequence>MMDALNKIYEALSADSVIYDAVENRIKYYEYPDTGEVDKAYIIIDPLQPPNPDDYADNDWMTEEHLIQVDVWSKSREEKDKLGERIRMVMKNIGFYQSGGGIDEYDKDVKIYRDARRYLGKFYRNDI</sequence>
<reference evidence="1 3" key="1">
    <citation type="submission" date="2016-02" db="EMBL/GenBank/DDBJ databases">
        <authorList>
            <person name="Strepis N."/>
        </authorList>
    </citation>
    <scope>NUCLEOTIDE SEQUENCE [LARGE SCALE GENOMIC DNA]</scope>
    <source>
        <strain evidence="1">Trichococcus flocculiformis</strain>
    </source>
</reference>
<comment type="caution">
    <text evidence="2">The sequence shown here is derived from an EMBL/GenBank/DDBJ whole genome shotgun (WGS) entry which is preliminary data.</text>
</comment>
<name>A0AB38BLF3_9LACT</name>
<dbReference type="AlphaFoldDB" id="A0AB38BLF3"/>
<evidence type="ECO:0000313" key="4">
    <source>
        <dbReference type="Proteomes" id="UP000199686"/>
    </source>
</evidence>
<dbReference type="EMBL" id="FOQC01000067">
    <property type="protein sequence ID" value="SFI18179.1"/>
    <property type="molecule type" value="Genomic_DNA"/>
</dbReference>
<evidence type="ECO:0008006" key="5">
    <source>
        <dbReference type="Google" id="ProtNLM"/>
    </source>
</evidence>
<dbReference type="Proteomes" id="UP000199686">
    <property type="component" value="Unassembled WGS sequence"/>
</dbReference>
<dbReference type="EMBL" id="FJMZ01000052">
    <property type="protein sequence ID" value="CZR03548.1"/>
    <property type="molecule type" value="Genomic_DNA"/>
</dbReference>
<reference evidence="2 4" key="2">
    <citation type="submission" date="2016-10" db="EMBL/GenBank/DDBJ databases">
        <authorList>
            <person name="Varghese N."/>
            <person name="Submissions S."/>
        </authorList>
    </citation>
    <scope>NUCLEOTIDE SEQUENCE [LARGE SCALE GENOMIC DNA]</scope>
    <source>
        <strain evidence="2 4">DSM 2094</strain>
    </source>
</reference>
<keyword evidence="3" id="KW-1185">Reference proteome</keyword>
<accession>A0AB38BLF3</accession>
<dbReference type="InterPro" id="IPR053745">
    <property type="entry name" value="Viral_Tail_Comp_sf"/>
</dbReference>
<dbReference type="RefSeq" id="WP_143596721.1">
    <property type="nucleotide sequence ID" value="NZ_FJMZ01000052.1"/>
</dbReference>
<dbReference type="Gene3D" id="3.30.2000.30">
    <property type="match status" value="1"/>
</dbReference>
<gene>
    <name evidence="2" type="ORF">SAMN04488507_10677</name>
    <name evidence="1" type="ORF">TFLO_2838</name>
</gene>
<organism evidence="2 4">
    <name type="scientific">Trichococcus flocculiformis</name>
    <dbReference type="NCBI Taxonomy" id="82803"/>
    <lineage>
        <taxon>Bacteria</taxon>
        <taxon>Bacillati</taxon>
        <taxon>Bacillota</taxon>
        <taxon>Bacilli</taxon>
        <taxon>Lactobacillales</taxon>
        <taxon>Carnobacteriaceae</taxon>
        <taxon>Trichococcus</taxon>
    </lineage>
</organism>
<dbReference type="Proteomes" id="UP000195947">
    <property type="component" value="Unassembled WGS sequence"/>
</dbReference>